<sequence length="242" mass="27335">DDVPDINAVVRVCFHFWKMQPVEICGEFGYKTMTDLNASEISPWEAWLTIKQLKQPQEPANLEQSVTAPTKIKPKQAEWRAFWEHAEQLGLSEDRVYEMLGVSAVVEWTDQGKTLDEAIEVISGKLAQPPKSETKTPVPPATEPKGARAKPAKAQPVPVIDVTPEPTKEVTGEGFNIDMDWLKEALAKIKWNEATAWSFVTSQYKVDGSGTFPQTLNRLTREQAEEFVNEINKRLEKQKPLF</sequence>
<accession>X1TD13</accession>
<feature type="non-terminal residue" evidence="2">
    <location>
        <position position="1"/>
    </location>
</feature>
<dbReference type="EMBL" id="BARW01031403">
    <property type="protein sequence ID" value="GAJ03149.1"/>
    <property type="molecule type" value="Genomic_DNA"/>
</dbReference>
<evidence type="ECO:0000313" key="2">
    <source>
        <dbReference type="EMBL" id="GAJ03149.1"/>
    </source>
</evidence>
<comment type="caution">
    <text evidence="2">The sequence shown here is derived from an EMBL/GenBank/DDBJ whole genome shotgun (WGS) entry which is preliminary data.</text>
</comment>
<reference evidence="2" key="1">
    <citation type="journal article" date="2014" name="Front. Microbiol.">
        <title>High frequency of phylogenetically diverse reductive dehalogenase-homologous genes in deep subseafloor sedimentary metagenomes.</title>
        <authorList>
            <person name="Kawai M."/>
            <person name="Futagami T."/>
            <person name="Toyoda A."/>
            <person name="Takaki Y."/>
            <person name="Nishi S."/>
            <person name="Hori S."/>
            <person name="Arai W."/>
            <person name="Tsubouchi T."/>
            <person name="Morono Y."/>
            <person name="Uchiyama I."/>
            <person name="Ito T."/>
            <person name="Fujiyama A."/>
            <person name="Inagaki F."/>
            <person name="Takami H."/>
        </authorList>
    </citation>
    <scope>NUCLEOTIDE SEQUENCE</scope>
    <source>
        <strain evidence="2">Expedition CK06-06</strain>
    </source>
</reference>
<evidence type="ECO:0000256" key="1">
    <source>
        <dbReference type="SAM" id="MobiDB-lite"/>
    </source>
</evidence>
<gene>
    <name evidence="2" type="ORF">S12H4_49959</name>
</gene>
<proteinExistence type="predicted"/>
<feature type="region of interest" description="Disordered" evidence="1">
    <location>
        <begin position="127"/>
        <end position="155"/>
    </location>
</feature>
<organism evidence="2">
    <name type="scientific">marine sediment metagenome</name>
    <dbReference type="NCBI Taxonomy" id="412755"/>
    <lineage>
        <taxon>unclassified sequences</taxon>
        <taxon>metagenomes</taxon>
        <taxon>ecological metagenomes</taxon>
    </lineage>
</organism>
<protein>
    <submittedName>
        <fullName evidence="2">Uncharacterized protein</fullName>
    </submittedName>
</protein>
<dbReference type="AlphaFoldDB" id="X1TD13"/>
<name>X1TD13_9ZZZZ</name>